<evidence type="ECO:0000256" key="1">
    <source>
        <dbReference type="ARBA" id="ARBA00004251"/>
    </source>
</evidence>
<reference evidence="12" key="1">
    <citation type="submission" date="2006-09" db="EMBL/GenBank/DDBJ databases">
        <title>Annotation of Plasmodium falciparum Dd2.</title>
        <authorList>
            <consortium name="The Broad Institute Genome Sequencing Platform"/>
            <person name="Volkman S.K."/>
            <person name="Neafsey D.E."/>
            <person name="Dash A.P."/>
            <person name="Chitnis C.E."/>
            <person name="Hartl D.L."/>
            <person name="Young S.K."/>
            <person name="Zeng Q."/>
            <person name="Koehrsen M."/>
            <person name="Alvarado L."/>
            <person name="Berlin A."/>
            <person name="Borenstein D."/>
            <person name="Chapman S.B."/>
            <person name="Chen Z."/>
            <person name="Engels R."/>
            <person name="Freedman E."/>
            <person name="Gellesch M."/>
            <person name="Goldberg J."/>
            <person name="Griggs A."/>
            <person name="Gujja S."/>
            <person name="Heilman E.R."/>
            <person name="Heiman D.I."/>
            <person name="Howarth C."/>
            <person name="Jen D."/>
            <person name="Larson L."/>
            <person name="Mehta T."/>
            <person name="Neiman D."/>
            <person name="Park D."/>
            <person name="Pearson M."/>
            <person name="Roberts A."/>
            <person name="Saif S."/>
            <person name="Shea T."/>
            <person name="Shenoy N."/>
            <person name="Sisk P."/>
            <person name="Stolte C."/>
            <person name="Sykes S."/>
            <person name="Walk T."/>
            <person name="White J."/>
            <person name="Yandava C."/>
            <person name="Haas B."/>
            <person name="Henn M.R."/>
            <person name="Nusbaum C."/>
            <person name="Birren B."/>
        </authorList>
    </citation>
    <scope>NUCLEOTIDE SEQUENCE [LARGE SCALE GENOMIC DNA]</scope>
</reference>
<dbReference type="GO" id="GO:0008289">
    <property type="term" value="F:lipid binding"/>
    <property type="evidence" value="ECO:0007669"/>
    <property type="project" value="UniProtKB-KW"/>
</dbReference>
<evidence type="ECO:0000313" key="12">
    <source>
        <dbReference type="Proteomes" id="UP000054282"/>
    </source>
</evidence>
<protein>
    <submittedName>
        <fullName evidence="11">Uncharacterized protein</fullName>
    </submittedName>
</protein>
<evidence type="ECO:0000256" key="7">
    <source>
        <dbReference type="ARBA" id="ARBA00023121"/>
    </source>
</evidence>
<evidence type="ECO:0000256" key="9">
    <source>
        <dbReference type="ARBA" id="ARBA00023157"/>
    </source>
</evidence>
<evidence type="ECO:0000313" key="11">
    <source>
        <dbReference type="EMBL" id="KOB88340.1"/>
    </source>
</evidence>
<keyword evidence="5" id="KW-0732">Signal</keyword>
<organism evidence="11 12">
    <name type="scientific">Plasmodium falciparum (isolate Dd2)</name>
    <dbReference type="NCBI Taxonomy" id="57267"/>
    <lineage>
        <taxon>Eukaryota</taxon>
        <taxon>Sar</taxon>
        <taxon>Alveolata</taxon>
        <taxon>Apicomplexa</taxon>
        <taxon>Aconoidasida</taxon>
        <taxon>Haemosporida</taxon>
        <taxon>Plasmodiidae</taxon>
        <taxon>Plasmodium</taxon>
        <taxon>Plasmodium (Laverania)</taxon>
    </lineage>
</organism>
<evidence type="ECO:0000256" key="6">
    <source>
        <dbReference type="ARBA" id="ARBA00022989"/>
    </source>
</evidence>
<comment type="similarity">
    <text evidence="2">Belongs to the HAP2/GCS1 family.</text>
</comment>
<proteinExistence type="inferred from homology"/>
<dbReference type="PANTHER" id="PTHR31764:SF0">
    <property type="entry name" value="GENERATIVE CELL SPECIFIC-1_HAP2 DOMAIN-CONTAINING PROTEIN"/>
    <property type="match status" value="1"/>
</dbReference>
<dbReference type="Proteomes" id="UP000054282">
    <property type="component" value="Unassembled WGS sequence"/>
</dbReference>
<dbReference type="AlphaFoldDB" id="A0A0L7M6Z6"/>
<evidence type="ECO:0000256" key="10">
    <source>
        <dbReference type="ARBA" id="ARBA00023279"/>
    </source>
</evidence>
<keyword evidence="9" id="KW-1015">Disulfide bond</keyword>
<dbReference type="InterPro" id="IPR040326">
    <property type="entry name" value="HAP2/GCS1"/>
</dbReference>
<name>A0A0L7M6Z6_PLAF4</name>
<evidence type="ECO:0000256" key="3">
    <source>
        <dbReference type="ARBA" id="ARBA00022475"/>
    </source>
</evidence>
<evidence type="ECO:0000256" key="2">
    <source>
        <dbReference type="ARBA" id="ARBA00010929"/>
    </source>
</evidence>
<gene>
    <name evidence="11" type="ORF">PFDG_01821</name>
</gene>
<feature type="non-terminal residue" evidence="11">
    <location>
        <position position="1"/>
    </location>
</feature>
<comment type="subcellular location">
    <subcellularLocation>
        <location evidence="1">Cell membrane</location>
        <topology evidence="1">Single-pass type I membrane protein</topology>
    </subcellularLocation>
</comment>
<dbReference type="KEGG" id="pfd:PFDG_01821"/>
<dbReference type="EMBL" id="GG701622">
    <property type="protein sequence ID" value="KOB88340.1"/>
    <property type="molecule type" value="Genomic_DNA"/>
</dbReference>
<evidence type="ECO:0000256" key="4">
    <source>
        <dbReference type="ARBA" id="ARBA00022692"/>
    </source>
</evidence>
<dbReference type="GO" id="GO:0005886">
    <property type="term" value="C:plasma membrane"/>
    <property type="evidence" value="ECO:0007669"/>
    <property type="project" value="UniProtKB-SubCell"/>
</dbReference>
<keyword evidence="4" id="KW-0812">Transmembrane</keyword>
<keyword evidence="6" id="KW-1133">Transmembrane helix</keyword>
<sequence length="153" mass="18957">RQKYVVRRSEGSPYRNFLLYVEEIYQDIPLKYYEYFKSYKKKDIDNKNLKQFCNIIKEQHEINNEQQKCFCCYCRQDDMVFPLFSHFNYKKAKFKCNKKEQEEDIVLTLSCLKKKDKNFHSFFIQQNYNFFMLNVTLQQFDLNDEYFININVI</sequence>
<keyword evidence="3" id="KW-1003">Cell membrane</keyword>
<keyword evidence="10" id="KW-0278">Fertilization</keyword>
<dbReference type="PANTHER" id="PTHR31764">
    <property type="entry name" value="PROTEIN HAPLESS 2"/>
    <property type="match status" value="1"/>
</dbReference>
<evidence type="ECO:0000256" key="8">
    <source>
        <dbReference type="ARBA" id="ARBA00023136"/>
    </source>
</evidence>
<dbReference type="GO" id="GO:0007338">
    <property type="term" value="P:single fertilization"/>
    <property type="evidence" value="ECO:0007669"/>
    <property type="project" value="UniProtKB-KW"/>
</dbReference>
<keyword evidence="8" id="KW-0472">Membrane</keyword>
<keyword evidence="7" id="KW-0446">Lipid-binding</keyword>
<evidence type="ECO:0000256" key="5">
    <source>
        <dbReference type="ARBA" id="ARBA00022729"/>
    </source>
</evidence>
<reference evidence="12" key="2">
    <citation type="submission" date="2006-09" db="EMBL/GenBank/DDBJ databases">
        <title>The genome sequence of Plasmodium falciparum Dd2.</title>
        <authorList>
            <consortium name="The Broad Institute Genome Sequencing Platform"/>
            <person name="Birren B."/>
            <person name="Lander E."/>
            <person name="Galagan J."/>
            <person name="Nusbaum C."/>
            <person name="Devon K."/>
            <person name="Henn M."/>
            <person name="Jaffe D."/>
            <person name="Butler J."/>
            <person name="Alvarez P."/>
            <person name="Gnerre S."/>
            <person name="Grabherr M."/>
            <person name="Kleber M."/>
            <person name="Mauceli E."/>
            <person name="Brockman W."/>
            <person name="MacCallum I.A."/>
            <person name="Rounsley S."/>
            <person name="Young S."/>
            <person name="LaButti K."/>
            <person name="Pushparaj V."/>
            <person name="DeCaprio D."/>
            <person name="Crawford M."/>
            <person name="Koehrsen M."/>
            <person name="Engels R."/>
            <person name="Montgomery P."/>
            <person name="Pearson M."/>
            <person name="Howarth C."/>
            <person name="Larson L."/>
            <person name="Luoma S."/>
            <person name="White J."/>
            <person name="Kodira C."/>
            <person name="Zeng Q."/>
            <person name="O'Leary S."/>
            <person name="Yandava C."/>
            <person name="Alvarado L."/>
            <person name="Wirth D."/>
            <person name="Volkman S."/>
            <person name="Hartl D."/>
        </authorList>
    </citation>
    <scope>NUCLEOTIDE SEQUENCE [LARGE SCALE GENOMIC DNA]</scope>
</reference>
<accession>A0A0L7M6Z6</accession>